<reference evidence="7" key="2">
    <citation type="submission" date="2025-08" db="UniProtKB">
        <authorList>
            <consortium name="Ensembl"/>
        </authorList>
    </citation>
    <scope>IDENTIFICATION</scope>
</reference>
<dbReference type="Proteomes" id="UP000472267">
    <property type="component" value="Chromosome 17"/>
</dbReference>
<accession>A0A672H5P1</accession>
<dbReference type="GO" id="GO:0030091">
    <property type="term" value="P:protein repair"/>
    <property type="evidence" value="ECO:0007669"/>
    <property type="project" value="InterPro"/>
</dbReference>
<evidence type="ECO:0000259" key="6">
    <source>
        <dbReference type="PROSITE" id="PS51790"/>
    </source>
</evidence>
<comment type="similarity">
    <text evidence="1">Belongs to the MsrB Met sulfoxide reductase family.</text>
</comment>
<protein>
    <recommendedName>
        <fullName evidence="2">L-methionine (R)-S-oxide reductase</fullName>
        <ecNumber evidence="2">1.8.4.14</ecNumber>
    </recommendedName>
</protein>
<dbReference type="Pfam" id="PF01641">
    <property type="entry name" value="SelR"/>
    <property type="match status" value="1"/>
</dbReference>
<dbReference type="Gene3D" id="2.170.150.20">
    <property type="entry name" value="Peptide methionine sulfoxide reductase"/>
    <property type="match status" value="1"/>
</dbReference>
<organism evidence="7 8">
    <name type="scientific">Salarias fasciatus</name>
    <name type="common">Jewelled blenny</name>
    <name type="synonym">Blennius fasciatus</name>
    <dbReference type="NCBI Taxonomy" id="181472"/>
    <lineage>
        <taxon>Eukaryota</taxon>
        <taxon>Metazoa</taxon>
        <taxon>Chordata</taxon>
        <taxon>Craniata</taxon>
        <taxon>Vertebrata</taxon>
        <taxon>Euteleostomi</taxon>
        <taxon>Actinopterygii</taxon>
        <taxon>Neopterygii</taxon>
        <taxon>Teleostei</taxon>
        <taxon>Neoteleostei</taxon>
        <taxon>Acanthomorphata</taxon>
        <taxon>Ovalentaria</taxon>
        <taxon>Blenniimorphae</taxon>
        <taxon>Blenniiformes</taxon>
        <taxon>Blennioidei</taxon>
        <taxon>Blenniidae</taxon>
        <taxon>Salariinae</taxon>
        <taxon>Salarias</taxon>
    </lineage>
</organism>
<evidence type="ECO:0000313" key="7">
    <source>
        <dbReference type="Ensembl" id="ENSSFAP00005024428.1"/>
    </source>
</evidence>
<keyword evidence="3" id="KW-0560">Oxidoreductase</keyword>
<comment type="catalytic activity">
    <reaction evidence="4">
        <text>[thioredoxin]-disulfide + L-methionine + H2O = L-methionine (R)-S-oxide + [thioredoxin]-dithiol</text>
        <dbReference type="Rhea" id="RHEA:21260"/>
        <dbReference type="Rhea" id="RHEA-COMP:10698"/>
        <dbReference type="Rhea" id="RHEA-COMP:10700"/>
        <dbReference type="ChEBI" id="CHEBI:15377"/>
        <dbReference type="ChEBI" id="CHEBI:29950"/>
        <dbReference type="ChEBI" id="CHEBI:50058"/>
        <dbReference type="ChEBI" id="CHEBI:57844"/>
        <dbReference type="ChEBI" id="CHEBI:58773"/>
        <dbReference type="EC" id="1.8.4.14"/>
    </reaction>
</comment>
<dbReference type="GO" id="GO:0005737">
    <property type="term" value="C:cytoplasm"/>
    <property type="evidence" value="ECO:0007669"/>
    <property type="project" value="TreeGrafter"/>
</dbReference>
<feature type="region of interest" description="Disordered" evidence="5">
    <location>
        <begin position="135"/>
        <end position="160"/>
    </location>
</feature>
<reference evidence="7" key="1">
    <citation type="submission" date="2019-06" db="EMBL/GenBank/DDBJ databases">
        <authorList>
            <consortium name="Wellcome Sanger Institute Data Sharing"/>
        </authorList>
    </citation>
    <scope>NUCLEOTIDE SEQUENCE [LARGE SCALE GENOMIC DNA]</scope>
</reference>
<name>A0A672H5P1_SALFA</name>
<dbReference type="InterPro" id="IPR028427">
    <property type="entry name" value="Met_Sox_Rdtase_MsrB"/>
</dbReference>
<dbReference type="GO" id="GO:0033745">
    <property type="term" value="F:L-methionine-(R)-S-oxide reductase activity"/>
    <property type="evidence" value="ECO:0007669"/>
    <property type="project" value="UniProtKB-EC"/>
</dbReference>
<feature type="domain" description="MsrB" evidence="6">
    <location>
        <begin position="15"/>
        <end position="135"/>
    </location>
</feature>
<dbReference type="AlphaFoldDB" id="A0A672H5P1"/>
<dbReference type="InterPro" id="IPR011057">
    <property type="entry name" value="Mss4-like_sf"/>
</dbReference>
<proteinExistence type="inferred from homology"/>
<sequence length="160" mass="17938">AGLPDKENMAVSFAPEELRSVLTPMQFHVTQERGNREVSLATLSPSIKNDGTYTCVVCGAPLFRFAHVLMLSGWPSFSDLVKEDSVSLSDDFSYGMHRVETTCSQVRSAAVLMSVPFHHWKRYCINSASLAFSPRTRRTRTSRSSQQQTSREEELDSSRS</sequence>
<evidence type="ECO:0000313" key="8">
    <source>
        <dbReference type="Proteomes" id="UP000472267"/>
    </source>
</evidence>
<evidence type="ECO:0000256" key="4">
    <source>
        <dbReference type="ARBA" id="ARBA00049261"/>
    </source>
</evidence>
<dbReference type="Ensembl" id="ENSSFAT00005025408.1">
    <property type="protein sequence ID" value="ENSSFAP00005024428.1"/>
    <property type="gene ID" value="ENSSFAG00005012579.1"/>
</dbReference>
<evidence type="ECO:0000256" key="2">
    <source>
        <dbReference type="ARBA" id="ARBA00012498"/>
    </source>
</evidence>
<dbReference type="PANTHER" id="PTHR10173:SF56">
    <property type="entry name" value="METHIONINE-R-SULFOXIDE REDUCTASE B3"/>
    <property type="match status" value="1"/>
</dbReference>
<reference evidence="7" key="3">
    <citation type="submission" date="2025-09" db="UniProtKB">
        <authorList>
            <consortium name="Ensembl"/>
        </authorList>
    </citation>
    <scope>IDENTIFICATION</scope>
</reference>
<dbReference type="SUPFAM" id="SSF51316">
    <property type="entry name" value="Mss4-like"/>
    <property type="match status" value="1"/>
</dbReference>
<evidence type="ECO:0000256" key="5">
    <source>
        <dbReference type="SAM" id="MobiDB-lite"/>
    </source>
</evidence>
<keyword evidence="8" id="KW-1185">Reference proteome</keyword>
<feature type="compositionally biased region" description="Basic and acidic residues" evidence="5">
    <location>
        <begin position="150"/>
        <end position="160"/>
    </location>
</feature>
<evidence type="ECO:0000256" key="1">
    <source>
        <dbReference type="ARBA" id="ARBA00007174"/>
    </source>
</evidence>
<evidence type="ECO:0000256" key="3">
    <source>
        <dbReference type="ARBA" id="ARBA00023002"/>
    </source>
</evidence>
<dbReference type="PROSITE" id="PS51790">
    <property type="entry name" value="MSRB"/>
    <property type="match status" value="1"/>
</dbReference>
<dbReference type="PANTHER" id="PTHR10173">
    <property type="entry name" value="METHIONINE SULFOXIDE REDUCTASE"/>
    <property type="match status" value="1"/>
</dbReference>
<dbReference type="EC" id="1.8.4.14" evidence="2"/>
<dbReference type="InterPro" id="IPR002579">
    <property type="entry name" value="Met_Sox_Rdtase_MsrB_dom"/>
</dbReference>
<dbReference type="GO" id="GO:0006979">
    <property type="term" value="P:response to oxidative stress"/>
    <property type="evidence" value="ECO:0007669"/>
    <property type="project" value="InterPro"/>
</dbReference>
<dbReference type="GO" id="GO:0033743">
    <property type="term" value="F:peptide-methionine (R)-S-oxide reductase activity"/>
    <property type="evidence" value="ECO:0007669"/>
    <property type="project" value="InterPro"/>
</dbReference>